<dbReference type="RefSeq" id="WP_108691105.1">
    <property type="nucleotide sequence ID" value="NZ_QCYH01000002.1"/>
</dbReference>
<feature type="transmembrane region" description="Helical" evidence="6">
    <location>
        <begin position="86"/>
        <end position="111"/>
    </location>
</feature>
<feature type="transmembrane region" description="Helical" evidence="6">
    <location>
        <begin position="123"/>
        <end position="140"/>
    </location>
</feature>
<sequence>MNAARRIQAWIDATVFDLARQMRWSYLPPLMVYLAYGISTITGIVGTFFVKEYLGLSAAFLAGLGFWAGLPWALKMPLGHLVDIIWRWKGALVWLGAALLLGSLGIMYLLITAPDAMASILPIPAWYVTAVLLMPCGLVLQDAVADAMSVEAVPTHDGSGAPLDEETLRALHTTMQTLGRIALIGGTLIVAAINIVAFEGAEALPQEAKAEVYARIYAIAMIVPALSVSGVALAAWQRRRSGATEPERAKTRPNPWYFIGGGAFVALSLTVGLLDVPFAQEIVFAGSMTIVLLLMRQLTRAISPAQARMLFGTALIVFVFRAVPLPGPGATWFVIDGLKFDAQFLSVLGLIASTLTLAAMLVLRPYMAQRRLTRVYLTLTLIAGVLALPNIALYYGIQNITAPLTFGILDARFIAVLDTAAESPLSQIALIPMLAWIARNAPSDLKATFFAVMASFTNLALSASALGTKYLNQLFIVTREVTDRETGAVLIPADYSQLGILLIVVGVLTVALPLATIAIVQTSRLRTTD</sequence>
<organism evidence="7 8">
    <name type="scientific">Pelagivirga sediminicola</name>
    <dbReference type="NCBI Taxonomy" id="2170575"/>
    <lineage>
        <taxon>Bacteria</taxon>
        <taxon>Pseudomonadati</taxon>
        <taxon>Pseudomonadota</taxon>
        <taxon>Alphaproteobacteria</taxon>
        <taxon>Rhodobacterales</taxon>
        <taxon>Paracoccaceae</taxon>
        <taxon>Pelagivirga</taxon>
    </lineage>
</organism>
<protein>
    <recommendedName>
        <fullName evidence="9">Folate/biopterin family MFS transporter</fullName>
    </recommendedName>
</protein>
<gene>
    <name evidence="7" type="ORF">DC366_05045</name>
</gene>
<feature type="transmembrane region" description="Helical" evidence="6">
    <location>
        <begin position="278"/>
        <end position="295"/>
    </location>
</feature>
<feature type="transmembrane region" description="Helical" evidence="6">
    <location>
        <begin position="56"/>
        <end position="74"/>
    </location>
</feature>
<dbReference type="OrthoDB" id="9764193at2"/>
<proteinExistence type="predicted"/>
<evidence type="ECO:0000256" key="5">
    <source>
        <dbReference type="ARBA" id="ARBA00023136"/>
    </source>
</evidence>
<keyword evidence="2" id="KW-0813">Transport</keyword>
<dbReference type="PANTHER" id="PTHR31585:SF0">
    <property type="entry name" value="FOLATE-BIOPTERIN TRANSPORTER 1, CHLOROPLASTIC"/>
    <property type="match status" value="1"/>
</dbReference>
<keyword evidence="4 6" id="KW-1133">Transmembrane helix</keyword>
<feature type="transmembrane region" description="Helical" evidence="6">
    <location>
        <begin position="178"/>
        <end position="196"/>
    </location>
</feature>
<accession>A0A2T7G9N8</accession>
<dbReference type="Pfam" id="PF03092">
    <property type="entry name" value="BT1"/>
    <property type="match status" value="1"/>
</dbReference>
<evidence type="ECO:0000313" key="8">
    <source>
        <dbReference type="Proteomes" id="UP000244446"/>
    </source>
</evidence>
<reference evidence="7 8" key="1">
    <citation type="submission" date="2018-04" db="EMBL/GenBank/DDBJ databases">
        <title>Pelagivirga bohaiensis gen. nov., sp. nov., a bacterium isolated from the Bohai Sea.</title>
        <authorList>
            <person name="Ji X."/>
        </authorList>
    </citation>
    <scope>NUCLEOTIDE SEQUENCE [LARGE SCALE GENOMIC DNA]</scope>
    <source>
        <strain evidence="7 8">BH-SD19</strain>
    </source>
</reference>
<dbReference type="PANTHER" id="PTHR31585">
    <property type="entry name" value="FOLATE-BIOPTERIN TRANSPORTER 1, CHLOROPLASTIC"/>
    <property type="match status" value="1"/>
</dbReference>
<evidence type="ECO:0000256" key="6">
    <source>
        <dbReference type="SAM" id="Phobius"/>
    </source>
</evidence>
<evidence type="ECO:0000256" key="2">
    <source>
        <dbReference type="ARBA" id="ARBA00022448"/>
    </source>
</evidence>
<feature type="transmembrane region" description="Helical" evidence="6">
    <location>
        <begin position="30"/>
        <end position="50"/>
    </location>
</feature>
<keyword evidence="5 6" id="KW-0472">Membrane</keyword>
<dbReference type="GO" id="GO:0016020">
    <property type="term" value="C:membrane"/>
    <property type="evidence" value="ECO:0007669"/>
    <property type="project" value="UniProtKB-SubCell"/>
</dbReference>
<feature type="transmembrane region" description="Helical" evidence="6">
    <location>
        <begin position="498"/>
        <end position="520"/>
    </location>
</feature>
<evidence type="ECO:0000256" key="4">
    <source>
        <dbReference type="ARBA" id="ARBA00022989"/>
    </source>
</evidence>
<dbReference type="Proteomes" id="UP000244446">
    <property type="component" value="Unassembled WGS sequence"/>
</dbReference>
<evidence type="ECO:0000256" key="3">
    <source>
        <dbReference type="ARBA" id="ARBA00022692"/>
    </source>
</evidence>
<evidence type="ECO:0008006" key="9">
    <source>
        <dbReference type="Google" id="ProtNLM"/>
    </source>
</evidence>
<dbReference type="InterPro" id="IPR039309">
    <property type="entry name" value="BT1"/>
</dbReference>
<feature type="transmembrane region" description="Helical" evidence="6">
    <location>
        <begin position="344"/>
        <end position="363"/>
    </location>
</feature>
<feature type="transmembrane region" description="Helical" evidence="6">
    <location>
        <begin position="256"/>
        <end position="272"/>
    </location>
</feature>
<dbReference type="EMBL" id="QCYH01000002">
    <property type="protein sequence ID" value="PVA11131.1"/>
    <property type="molecule type" value="Genomic_DNA"/>
</dbReference>
<feature type="transmembrane region" description="Helical" evidence="6">
    <location>
        <begin position="216"/>
        <end position="236"/>
    </location>
</feature>
<comment type="caution">
    <text evidence="7">The sequence shown here is derived from an EMBL/GenBank/DDBJ whole genome shotgun (WGS) entry which is preliminary data.</text>
</comment>
<feature type="transmembrane region" description="Helical" evidence="6">
    <location>
        <begin position="375"/>
        <end position="397"/>
    </location>
</feature>
<evidence type="ECO:0000313" key="7">
    <source>
        <dbReference type="EMBL" id="PVA11131.1"/>
    </source>
</evidence>
<evidence type="ECO:0000256" key="1">
    <source>
        <dbReference type="ARBA" id="ARBA00004141"/>
    </source>
</evidence>
<feature type="transmembrane region" description="Helical" evidence="6">
    <location>
        <begin position="307"/>
        <end position="324"/>
    </location>
</feature>
<keyword evidence="8" id="KW-1185">Reference proteome</keyword>
<comment type="subcellular location">
    <subcellularLocation>
        <location evidence="1">Membrane</location>
        <topology evidence="1">Multi-pass membrane protein</topology>
    </subcellularLocation>
</comment>
<keyword evidence="3 6" id="KW-0812">Transmembrane</keyword>
<dbReference type="AlphaFoldDB" id="A0A2T7G9N8"/>
<name>A0A2T7G9N8_9RHOB</name>